<comment type="caution">
    <text evidence="1">The sequence shown here is derived from an EMBL/GenBank/DDBJ whole genome shotgun (WGS) entry which is preliminary data.</text>
</comment>
<dbReference type="AlphaFoldDB" id="A0AAN6TVL2"/>
<proteinExistence type="predicted"/>
<accession>A0AAN6TVL2</accession>
<protein>
    <submittedName>
        <fullName evidence="1">Uncharacterized protein</fullName>
    </submittedName>
</protein>
<evidence type="ECO:0000313" key="1">
    <source>
        <dbReference type="EMBL" id="KAK4121459.1"/>
    </source>
</evidence>
<evidence type="ECO:0000313" key="2">
    <source>
        <dbReference type="Proteomes" id="UP001302602"/>
    </source>
</evidence>
<name>A0AAN6TVL2_9PEZI</name>
<reference evidence="1" key="2">
    <citation type="submission" date="2023-05" db="EMBL/GenBank/DDBJ databases">
        <authorList>
            <consortium name="Lawrence Berkeley National Laboratory"/>
            <person name="Steindorff A."/>
            <person name="Hensen N."/>
            <person name="Bonometti L."/>
            <person name="Westerberg I."/>
            <person name="Brannstrom I.O."/>
            <person name="Guillou S."/>
            <person name="Cros-Aarteil S."/>
            <person name="Calhoun S."/>
            <person name="Haridas S."/>
            <person name="Kuo A."/>
            <person name="Mondo S."/>
            <person name="Pangilinan J."/>
            <person name="Riley R."/>
            <person name="Labutti K."/>
            <person name="Andreopoulos B."/>
            <person name="Lipzen A."/>
            <person name="Chen C."/>
            <person name="Yanf M."/>
            <person name="Daum C."/>
            <person name="Ng V."/>
            <person name="Clum A."/>
            <person name="Ohm R."/>
            <person name="Martin F."/>
            <person name="Silar P."/>
            <person name="Natvig D."/>
            <person name="Lalanne C."/>
            <person name="Gautier V."/>
            <person name="Ament-Velasquez S.L."/>
            <person name="Kruys A."/>
            <person name="Hutchinson M.I."/>
            <person name="Powell A.J."/>
            <person name="Barry K."/>
            <person name="Miller A.N."/>
            <person name="Grigoriev I.V."/>
            <person name="Debuchy R."/>
            <person name="Gladieux P."/>
            <person name="Thoren M.H."/>
            <person name="Johannesson H."/>
        </authorList>
    </citation>
    <scope>NUCLEOTIDE SEQUENCE</scope>
    <source>
        <strain evidence="1">CBS 731.68</strain>
    </source>
</reference>
<sequence length="81" mass="8738">MLLRNFDSASAREKRRMSLVLNCSTPLTTSCPSSPTHSGLMTAAWKTEGEVNRTEDPAHLTVPLTGPINPAVAEIMGSTWP</sequence>
<reference evidence="1" key="1">
    <citation type="journal article" date="2023" name="Mol. Phylogenet. Evol.">
        <title>Genome-scale phylogeny and comparative genomics of the fungal order Sordariales.</title>
        <authorList>
            <person name="Hensen N."/>
            <person name="Bonometti L."/>
            <person name="Westerberg I."/>
            <person name="Brannstrom I.O."/>
            <person name="Guillou S."/>
            <person name="Cros-Aarteil S."/>
            <person name="Calhoun S."/>
            <person name="Haridas S."/>
            <person name="Kuo A."/>
            <person name="Mondo S."/>
            <person name="Pangilinan J."/>
            <person name="Riley R."/>
            <person name="LaButti K."/>
            <person name="Andreopoulos B."/>
            <person name="Lipzen A."/>
            <person name="Chen C."/>
            <person name="Yan M."/>
            <person name="Daum C."/>
            <person name="Ng V."/>
            <person name="Clum A."/>
            <person name="Steindorff A."/>
            <person name="Ohm R.A."/>
            <person name="Martin F."/>
            <person name="Silar P."/>
            <person name="Natvig D.O."/>
            <person name="Lalanne C."/>
            <person name="Gautier V."/>
            <person name="Ament-Velasquez S.L."/>
            <person name="Kruys A."/>
            <person name="Hutchinson M.I."/>
            <person name="Powell A.J."/>
            <person name="Barry K."/>
            <person name="Miller A.N."/>
            <person name="Grigoriev I.V."/>
            <person name="Debuchy R."/>
            <person name="Gladieux P."/>
            <person name="Hiltunen Thoren M."/>
            <person name="Johannesson H."/>
        </authorList>
    </citation>
    <scope>NUCLEOTIDE SEQUENCE</scope>
    <source>
        <strain evidence="1">CBS 731.68</strain>
    </source>
</reference>
<gene>
    <name evidence="1" type="ORF">N657DRAFT_647620</name>
</gene>
<organism evidence="1 2">
    <name type="scientific">Parathielavia appendiculata</name>
    <dbReference type="NCBI Taxonomy" id="2587402"/>
    <lineage>
        <taxon>Eukaryota</taxon>
        <taxon>Fungi</taxon>
        <taxon>Dikarya</taxon>
        <taxon>Ascomycota</taxon>
        <taxon>Pezizomycotina</taxon>
        <taxon>Sordariomycetes</taxon>
        <taxon>Sordariomycetidae</taxon>
        <taxon>Sordariales</taxon>
        <taxon>Chaetomiaceae</taxon>
        <taxon>Parathielavia</taxon>
    </lineage>
</organism>
<dbReference type="Proteomes" id="UP001302602">
    <property type="component" value="Unassembled WGS sequence"/>
</dbReference>
<dbReference type="GeneID" id="87830126"/>
<keyword evidence="2" id="KW-1185">Reference proteome</keyword>
<dbReference type="EMBL" id="MU853233">
    <property type="protein sequence ID" value="KAK4121459.1"/>
    <property type="molecule type" value="Genomic_DNA"/>
</dbReference>
<dbReference type="PROSITE" id="PS51257">
    <property type="entry name" value="PROKAR_LIPOPROTEIN"/>
    <property type="match status" value="1"/>
</dbReference>
<dbReference type="RefSeq" id="XP_062645230.1">
    <property type="nucleotide sequence ID" value="XM_062793357.1"/>
</dbReference>